<dbReference type="NCBIfam" id="NF008453">
    <property type="entry name" value="PRK11308.1"/>
    <property type="match status" value="2"/>
</dbReference>
<dbReference type="GO" id="GO:0015833">
    <property type="term" value="P:peptide transport"/>
    <property type="evidence" value="ECO:0007669"/>
    <property type="project" value="InterPro"/>
</dbReference>
<dbReference type="RefSeq" id="WP_104519701.1">
    <property type="nucleotide sequence ID" value="NZ_NHRY01000157.1"/>
</dbReference>
<evidence type="ECO:0000313" key="8">
    <source>
        <dbReference type="Proteomes" id="UP000239724"/>
    </source>
</evidence>
<dbReference type="GO" id="GO:0016887">
    <property type="term" value="F:ATP hydrolysis activity"/>
    <property type="evidence" value="ECO:0007669"/>
    <property type="project" value="InterPro"/>
</dbReference>
<evidence type="ECO:0000256" key="3">
    <source>
        <dbReference type="ARBA" id="ARBA00022448"/>
    </source>
</evidence>
<dbReference type="CDD" id="cd03257">
    <property type="entry name" value="ABC_NikE_OppD_transporters"/>
    <property type="match status" value="2"/>
</dbReference>
<dbReference type="InterPro" id="IPR003439">
    <property type="entry name" value="ABC_transporter-like_ATP-bd"/>
</dbReference>
<dbReference type="EMBL" id="NHRY01000157">
    <property type="protein sequence ID" value="PPQ32977.1"/>
    <property type="molecule type" value="Genomic_DNA"/>
</dbReference>
<dbReference type="OrthoDB" id="9802264at2"/>
<dbReference type="Gene3D" id="3.40.50.300">
    <property type="entry name" value="P-loop containing nucleotide triphosphate hydrolases"/>
    <property type="match status" value="2"/>
</dbReference>
<dbReference type="InterPro" id="IPR013563">
    <property type="entry name" value="Oligopep_ABC_C"/>
</dbReference>
<evidence type="ECO:0000256" key="5">
    <source>
        <dbReference type="ARBA" id="ARBA00022840"/>
    </source>
</evidence>
<dbReference type="InterPro" id="IPR003593">
    <property type="entry name" value="AAA+_ATPase"/>
</dbReference>
<keyword evidence="3" id="KW-0813">Transport</keyword>
<evidence type="ECO:0000256" key="2">
    <source>
        <dbReference type="ARBA" id="ARBA00005417"/>
    </source>
</evidence>
<protein>
    <submittedName>
        <fullName evidence="7">Microcin ABC transporter ATP-binding protein</fullName>
    </submittedName>
</protein>
<reference evidence="7 8" key="1">
    <citation type="journal article" date="2018" name="Arch. Microbiol.">
        <title>New insights into the metabolic potential of the phototrophic purple bacterium Rhodopila globiformis DSM 161(T) from its draft genome sequence and evidence for a vanadium-dependent nitrogenase.</title>
        <authorList>
            <person name="Imhoff J.F."/>
            <person name="Rahn T."/>
            <person name="Kunzel S."/>
            <person name="Neulinger S.C."/>
        </authorList>
    </citation>
    <scope>NUCLEOTIDE SEQUENCE [LARGE SCALE GENOMIC DNA]</scope>
    <source>
        <strain evidence="7 8">DSM 161</strain>
    </source>
</reference>
<evidence type="ECO:0000256" key="1">
    <source>
        <dbReference type="ARBA" id="ARBA00004417"/>
    </source>
</evidence>
<keyword evidence="8" id="KW-1185">Reference proteome</keyword>
<dbReference type="AlphaFoldDB" id="A0A2S6NEF2"/>
<dbReference type="SUPFAM" id="SSF52540">
    <property type="entry name" value="P-loop containing nucleoside triphosphate hydrolases"/>
    <property type="match status" value="2"/>
</dbReference>
<dbReference type="Proteomes" id="UP000239724">
    <property type="component" value="Unassembled WGS sequence"/>
</dbReference>
<evidence type="ECO:0000259" key="6">
    <source>
        <dbReference type="PROSITE" id="PS50893"/>
    </source>
</evidence>
<dbReference type="Pfam" id="PF08352">
    <property type="entry name" value="oligo_HPY"/>
    <property type="match status" value="2"/>
</dbReference>
<dbReference type="PANTHER" id="PTHR43776">
    <property type="entry name" value="TRANSPORT ATP-BINDING PROTEIN"/>
    <property type="match status" value="1"/>
</dbReference>
<feature type="domain" description="ABC transporter" evidence="6">
    <location>
        <begin position="4"/>
        <end position="249"/>
    </location>
</feature>
<dbReference type="FunFam" id="3.40.50.300:FF:000016">
    <property type="entry name" value="Oligopeptide ABC transporter ATP-binding component"/>
    <property type="match status" value="2"/>
</dbReference>
<feature type="domain" description="ABC transporter" evidence="6">
    <location>
        <begin position="279"/>
        <end position="518"/>
    </location>
</feature>
<dbReference type="SMART" id="SM00382">
    <property type="entry name" value="AAA"/>
    <property type="match status" value="2"/>
</dbReference>
<dbReference type="Pfam" id="PF00005">
    <property type="entry name" value="ABC_tran"/>
    <property type="match status" value="2"/>
</dbReference>
<dbReference type="PANTHER" id="PTHR43776:SF7">
    <property type="entry name" value="D,D-DIPEPTIDE TRANSPORT ATP-BINDING PROTEIN DDPF-RELATED"/>
    <property type="match status" value="1"/>
</dbReference>
<evidence type="ECO:0000313" key="7">
    <source>
        <dbReference type="EMBL" id="PPQ32977.1"/>
    </source>
</evidence>
<dbReference type="GO" id="GO:0005524">
    <property type="term" value="F:ATP binding"/>
    <property type="evidence" value="ECO:0007669"/>
    <property type="project" value="UniProtKB-KW"/>
</dbReference>
<keyword evidence="4" id="KW-0547">Nucleotide-binding</keyword>
<comment type="caution">
    <text evidence="7">The sequence shown here is derived from an EMBL/GenBank/DDBJ whole genome shotgun (WGS) entry which is preliminary data.</text>
</comment>
<dbReference type="GO" id="GO:0055085">
    <property type="term" value="P:transmembrane transport"/>
    <property type="evidence" value="ECO:0007669"/>
    <property type="project" value="UniProtKB-ARBA"/>
</dbReference>
<accession>A0A2S6NEF2</accession>
<dbReference type="NCBIfam" id="NF007739">
    <property type="entry name" value="PRK10419.1"/>
    <property type="match status" value="2"/>
</dbReference>
<proteinExistence type="inferred from homology"/>
<dbReference type="PROSITE" id="PS00211">
    <property type="entry name" value="ABC_TRANSPORTER_1"/>
    <property type="match status" value="2"/>
</dbReference>
<dbReference type="GO" id="GO:0005886">
    <property type="term" value="C:plasma membrane"/>
    <property type="evidence" value="ECO:0007669"/>
    <property type="project" value="UniProtKB-SubCell"/>
</dbReference>
<gene>
    <name evidence="7" type="ORF">CCS01_15260</name>
</gene>
<comment type="similarity">
    <text evidence="2">Belongs to the ABC transporter superfamily.</text>
</comment>
<name>A0A2S6NEF2_RHOGL</name>
<dbReference type="InterPro" id="IPR017871">
    <property type="entry name" value="ABC_transporter-like_CS"/>
</dbReference>
<organism evidence="7 8">
    <name type="scientific">Rhodopila globiformis</name>
    <name type="common">Rhodopseudomonas globiformis</name>
    <dbReference type="NCBI Taxonomy" id="1071"/>
    <lineage>
        <taxon>Bacteria</taxon>
        <taxon>Pseudomonadati</taxon>
        <taxon>Pseudomonadota</taxon>
        <taxon>Alphaproteobacteria</taxon>
        <taxon>Acetobacterales</taxon>
        <taxon>Acetobacteraceae</taxon>
        <taxon>Rhodopila</taxon>
    </lineage>
</organism>
<dbReference type="PROSITE" id="PS50893">
    <property type="entry name" value="ABC_TRANSPORTER_2"/>
    <property type="match status" value="2"/>
</dbReference>
<evidence type="ECO:0000256" key="4">
    <source>
        <dbReference type="ARBA" id="ARBA00022741"/>
    </source>
</evidence>
<sequence length="534" mass="57605">MSLVTVEGLTVSFGKRVVVDGVGFTLDRGETLALVGESGSGKSLTALSLLQLLPTGGVSTGRVVLDGQSVIGAGDGLLRRLRGGVAGMVFQEPMTSLNPLTRIGKQIAEAVHLHQKLSPAATRARVVQLLCEVGFPDAAHRLDAFPHQLSGGQRQRVMIAMALANDPALLIADEPTTALDVTIQAQILKLLAAEKAARGLALLLISHDLSIVRRYADKVCVMKNGCVVEAGAVSQVFGAPRHPYTKMLLAAEPRGRPLPLETNAPVLMQGSDVKVHFPIRRGVLRRVVGHVRAVDGVDVLVHQGETVGLVGESGSGKSTMGYALLRLAEAQGCIRFDGQDLSLLDKKRLRKLRADMQIVFQDPYGSLSPRMTVAEIVGEGLTVHEPALSRTDRAWRVAAALEEVGLPADSGDRYPHEFSGGQRQRVAIARAMVLKPRFVVLDEPTSALDMSVQAQIVDLLQQLQRDHRLGYLFISHDLRVVRALAHRILVLRQGRLVEQGPAEEMLSRPRHDYTRALMAAAFSLDADDSVVAEP</sequence>
<keyword evidence="5 7" id="KW-0067">ATP-binding</keyword>
<dbReference type="InterPro" id="IPR050319">
    <property type="entry name" value="ABC_transp_ATP-bind"/>
</dbReference>
<comment type="subcellular location">
    <subcellularLocation>
        <location evidence="1">Cell inner membrane</location>
        <topology evidence="1">Peripheral membrane protein</topology>
    </subcellularLocation>
</comment>
<dbReference type="InterPro" id="IPR027417">
    <property type="entry name" value="P-loop_NTPase"/>
</dbReference>